<gene>
    <name evidence="3" type="ORF">ED236_04255</name>
</gene>
<comment type="caution">
    <text evidence="3">The sequence shown here is derived from an EMBL/GenBank/DDBJ whole genome shotgun (WGS) entry which is preliminary data.</text>
</comment>
<dbReference type="InterPro" id="IPR033900">
    <property type="entry name" value="Gram_neg_porin_domain"/>
</dbReference>
<evidence type="ECO:0000313" key="4">
    <source>
        <dbReference type="Proteomes" id="UP000275137"/>
    </source>
</evidence>
<dbReference type="Proteomes" id="UP000275137">
    <property type="component" value="Unassembled WGS sequence"/>
</dbReference>
<evidence type="ECO:0000256" key="1">
    <source>
        <dbReference type="SAM" id="SignalP"/>
    </source>
</evidence>
<dbReference type="RefSeq" id="WP_123236730.1">
    <property type="nucleotide sequence ID" value="NZ_RJVP01000002.1"/>
</dbReference>
<dbReference type="GO" id="GO:0016020">
    <property type="term" value="C:membrane"/>
    <property type="evidence" value="ECO:0007669"/>
    <property type="project" value="InterPro"/>
</dbReference>
<keyword evidence="1" id="KW-0732">Signal</keyword>
<evidence type="ECO:0000259" key="2">
    <source>
        <dbReference type="Pfam" id="PF13609"/>
    </source>
</evidence>
<dbReference type="EMBL" id="RJVP01000002">
    <property type="protein sequence ID" value="ROH86922.1"/>
    <property type="molecule type" value="Genomic_DNA"/>
</dbReference>
<feature type="signal peptide" evidence="1">
    <location>
        <begin position="1"/>
        <end position="20"/>
    </location>
</feature>
<sequence>MNKKLGLAVAGAVMAFGASAANAGIIIPAGDWTLDIGGNVNTFYTYNKCDRNSGIAGQTACFGAGTVDDNQTNITTGLLPNYLSVSGKTRQNDLDVGFTISLQPGSSTNNALIQNQNGNNQENRQAFLTFGDASWGTIKLGKDLGIFGSDAILNDMTLLGVGGGGFLSGNTTTIGGIGTGYLYADWKAQVSYMSPNWNGFSFAAGVMQPWNNLALNADAAIGSRSTPGFEGKVNYEWAGDVSGKIWASFITQKLEDLGAGGILGDETARGFDVGATVKVAGFGLTGYYYDGKGIGTTGFLLGAVDAAGKRRDSDGGYVQATYALPGIGTKLGASYGVSNLDNTGTDGAANFVKKNERWTIGAYHPLTKHLNLVVEYSQLDTESHAAVQDSEQKTIAAGAILFF</sequence>
<protein>
    <submittedName>
        <fullName evidence="3">Porin</fullName>
    </submittedName>
</protein>
<dbReference type="InterPro" id="IPR023614">
    <property type="entry name" value="Porin_dom_sf"/>
</dbReference>
<accession>A0A3N0V2V0</accession>
<reference evidence="3 4" key="1">
    <citation type="submission" date="2018-10" db="EMBL/GenBank/DDBJ databases">
        <authorList>
            <person name="Chen W.-M."/>
        </authorList>
    </citation>
    <scope>NUCLEOTIDE SEQUENCE [LARGE SCALE GENOMIC DNA]</scope>
    <source>
        <strain evidence="3 4">H-5</strain>
    </source>
</reference>
<dbReference type="Pfam" id="PF13609">
    <property type="entry name" value="Porin_4"/>
    <property type="match status" value="1"/>
</dbReference>
<proteinExistence type="predicted"/>
<feature type="domain" description="Porin" evidence="2">
    <location>
        <begin position="11"/>
        <end position="382"/>
    </location>
</feature>
<name>A0A3N0V2V0_9PROT</name>
<organism evidence="3 4">
    <name type="scientific">Pseudomethylobacillus aquaticus</name>
    <dbReference type="NCBI Taxonomy" id="2676064"/>
    <lineage>
        <taxon>Bacteria</taxon>
        <taxon>Pseudomonadati</taxon>
        <taxon>Pseudomonadota</taxon>
        <taxon>Betaproteobacteria</taxon>
        <taxon>Nitrosomonadales</taxon>
        <taxon>Methylophilaceae</taxon>
        <taxon>Pseudomethylobacillus</taxon>
    </lineage>
</organism>
<dbReference type="Gene3D" id="2.40.160.10">
    <property type="entry name" value="Porin"/>
    <property type="match status" value="1"/>
</dbReference>
<keyword evidence="4" id="KW-1185">Reference proteome</keyword>
<dbReference type="GO" id="GO:0015288">
    <property type="term" value="F:porin activity"/>
    <property type="evidence" value="ECO:0007669"/>
    <property type="project" value="InterPro"/>
</dbReference>
<dbReference type="SUPFAM" id="SSF56935">
    <property type="entry name" value="Porins"/>
    <property type="match status" value="1"/>
</dbReference>
<dbReference type="AlphaFoldDB" id="A0A3N0V2V0"/>
<feature type="chain" id="PRO_5018165204" evidence="1">
    <location>
        <begin position="21"/>
        <end position="403"/>
    </location>
</feature>
<evidence type="ECO:0000313" key="3">
    <source>
        <dbReference type="EMBL" id="ROH86922.1"/>
    </source>
</evidence>